<dbReference type="RefSeq" id="WP_310022202.1">
    <property type="nucleotide sequence ID" value="NZ_JAVDUM010000014.1"/>
</dbReference>
<reference evidence="2 3" key="1">
    <citation type="submission" date="2023-07" db="EMBL/GenBank/DDBJ databases">
        <title>Sorghum-associated microbial communities from plants grown in Nebraska, USA.</title>
        <authorList>
            <person name="Schachtman D."/>
        </authorList>
    </citation>
    <scope>NUCLEOTIDE SEQUENCE [LARGE SCALE GENOMIC DNA]</scope>
    <source>
        <strain evidence="2 3">2980</strain>
    </source>
</reference>
<feature type="compositionally biased region" description="Pro residues" evidence="1">
    <location>
        <begin position="7"/>
        <end position="19"/>
    </location>
</feature>
<proteinExistence type="predicted"/>
<comment type="caution">
    <text evidence="2">The sequence shown here is derived from an EMBL/GenBank/DDBJ whole genome shotgun (WGS) entry which is preliminary data.</text>
</comment>
<sequence length="215" mass="23133">MARPIQKPRPPHVSPPDLPPALEDAEGARRGDHFGQRIALRTGDLAHAQLEQCVLYGTADGADLTGATVMDVEIQDPQTPTLVLRNASLRRVRIVGGRIGTLDLTDARVAELEIRGVRIDYLTFGGARVEDVEIADSALRALDLPHATLSRVRFTGCRADEVDARGLRAEDVDLRGLDTLSYLDVLSLKGATMSSRQIELLAGVLAAAAGIDVRD</sequence>
<evidence type="ECO:0000313" key="3">
    <source>
        <dbReference type="Proteomes" id="UP001259347"/>
    </source>
</evidence>
<accession>A0ABU1SFL2</accession>
<protein>
    <submittedName>
        <fullName evidence="2">Uncharacterized protein YjbI with pentapeptide repeats</fullName>
    </submittedName>
</protein>
<evidence type="ECO:0000256" key="1">
    <source>
        <dbReference type="SAM" id="MobiDB-lite"/>
    </source>
</evidence>
<dbReference type="SUPFAM" id="SSF141571">
    <property type="entry name" value="Pentapeptide repeat-like"/>
    <property type="match status" value="1"/>
</dbReference>
<keyword evidence="3" id="KW-1185">Reference proteome</keyword>
<organism evidence="2 3">
    <name type="scientific">Microbacterium resistens</name>
    <dbReference type="NCBI Taxonomy" id="156977"/>
    <lineage>
        <taxon>Bacteria</taxon>
        <taxon>Bacillati</taxon>
        <taxon>Actinomycetota</taxon>
        <taxon>Actinomycetes</taxon>
        <taxon>Micrococcales</taxon>
        <taxon>Microbacteriaceae</taxon>
        <taxon>Microbacterium</taxon>
    </lineage>
</organism>
<dbReference type="Proteomes" id="UP001259347">
    <property type="component" value="Unassembled WGS sequence"/>
</dbReference>
<dbReference type="EMBL" id="JAVDUM010000014">
    <property type="protein sequence ID" value="MDR6868407.1"/>
    <property type="molecule type" value="Genomic_DNA"/>
</dbReference>
<feature type="region of interest" description="Disordered" evidence="1">
    <location>
        <begin position="1"/>
        <end position="26"/>
    </location>
</feature>
<evidence type="ECO:0000313" key="2">
    <source>
        <dbReference type="EMBL" id="MDR6868407.1"/>
    </source>
</evidence>
<dbReference type="Gene3D" id="2.160.20.80">
    <property type="entry name" value="E3 ubiquitin-protein ligase SopA"/>
    <property type="match status" value="1"/>
</dbReference>
<gene>
    <name evidence="2" type="ORF">J2Y69_003023</name>
</gene>
<name>A0ABU1SFL2_9MICO</name>